<dbReference type="FunFam" id="3.40.30.10:FF:000001">
    <property type="entry name" value="Thioredoxin"/>
    <property type="match status" value="1"/>
</dbReference>
<keyword evidence="3" id="KW-0249">Electron transport</keyword>
<dbReference type="PIRSF" id="PIRSF000077">
    <property type="entry name" value="Thioredoxin"/>
    <property type="match status" value="1"/>
</dbReference>
<feature type="site" description="Contributes to redox potential value" evidence="8">
    <location>
        <position position="25"/>
    </location>
</feature>
<evidence type="ECO:0000313" key="11">
    <source>
        <dbReference type="EMBL" id="SHF98984.1"/>
    </source>
</evidence>
<dbReference type="Gene3D" id="3.40.30.10">
    <property type="entry name" value="Glutaredoxin"/>
    <property type="match status" value="1"/>
</dbReference>
<protein>
    <recommendedName>
        <fullName evidence="6 7">Thioredoxin</fullName>
    </recommendedName>
</protein>
<dbReference type="AlphaFoldDB" id="A0A1M5G5P7"/>
<evidence type="ECO:0000313" key="12">
    <source>
        <dbReference type="Proteomes" id="UP000184164"/>
    </source>
</evidence>
<evidence type="ECO:0000256" key="6">
    <source>
        <dbReference type="NCBIfam" id="TIGR01068"/>
    </source>
</evidence>
<dbReference type="InterPro" id="IPR005746">
    <property type="entry name" value="Thioredoxin"/>
</dbReference>
<dbReference type="GO" id="GO:0005829">
    <property type="term" value="C:cytosol"/>
    <property type="evidence" value="ECO:0007669"/>
    <property type="project" value="TreeGrafter"/>
</dbReference>
<feature type="disulfide bond" description="Redox-active" evidence="9">
    <location>
        <begin position="24"/>
        <end position="27"/>
    </location>
</feature>
<dbReference type="NCBIfam" id="TIGR01068">
    <property type="entry name" value="thioredoxin"/>
    <property type="match status" value="1"/>
</dbReference>
<evidence type="ECO:0000256" key="8">
    <source>
        <dbReference type="PIRSR" id="PIRSR000077-1"/>
    </source>
</evidence>
<dbReference type="STRING" id="1484053.SAMN05444274_11718"/>
<dbReference type="InterPro" id="IPR017937">
    <property type="entry name" value="Thioredoxin_CS"/>
</dbReference>
<feature type="active site" description="Nucleophile" evidence="8">
    <location>
        <position position="27"/>
    </location>
</feature>
<dbReference type="PANTHER" id="PTHR45663">
    <property type="entry name" value="GEO12009P1"/>
    <property type="match status" value="1"/>
</dbReference>
<accession>A0A1M5G5P7</accession>
<dbReference type="PANTHER" id="PTHR45663:SF11">
    <property type="entry name" value="GEO12009P1"/>
    <property type="match status" value="1"/>
</dbReference>
<evidence type="ECO:0000256" key="7">
    <source>
        <dbReference type="PIRNR" id="PIRNR000077"/>
    </source>
</evidence>
<dbReference type="InterPro" id="IPR036249">
    <property type="entry name" value="Thioredoxin-like_sf"/>
</dbReference>
<evidence type="ECO:0000256" key="2">
    <source>
        <dbReference type="ARBA" id="ARBA00022448"/>
    </source>
</evidence>
<reference evidence="11 12" key="1">
    <citation type="submission" date="2016-11" db="EMBL/GenBank/DDBJ databases">
        <authorList>
            <person name="Jaros S."/>
            <person name="Januszkiewicz K."/>
            <person name="Wedrychowicz H."/>
        </authorList>
    </citation>
    <scope>NUCLEOTIDE SEQUENCE [LARGE SCALE GENOMIC DNA]</scope>
    <source>
        <strain evidence="11 12">DSM 26910</strain>
    </source>
</reference>
<dbReference type="Pfam" id="PF00085">
    <property type="entry name" value="Thioredoxin"/>
    <property type="match status" value="1"/>
</dbReference>
<dbReference type="PROSITE" id="PS00194">
    <property type="entry name" value="THIOREDOXIN_1"/>
    <property type="match status" value="1"/>
</dbReference>
<dbReference type="SUPFAM" id="SSF52833">
    <property type="entry name" value="Thioredoxin-like"/>
    <property type="match status" value="1"/>
</dbReference>
<organism evidence="11 12">
    <name type="scientific">Mariniphaga anaerophila</name>
    <dbReference type="NCBI Taxonomy" id="1484053"/>
    <lineage>
        <taxon>Bacteria</taxon>
        <taxon>Pseudomonadati</taxon>
        <taxon>Bacteroidota</taxon>
        <taxon>Bacteroidia</taxon>
        <taxon>Marinilabiliales</taxon>
        <taxon>Prolixibacteraceae</taxon>
        <taxon>Mariniphaga</taxon>
    </lineage>
</organism>
<feature type="domain" description="Thioredoxin" evidence="10">
    <location>
        <begin position="1"/>
        <end position="99"/>
    </location>
</feature>
<feature type="site" description="Contributes to redox potential value" evidence="8">
    <location>
        <position position="26"/>
    </location>
</feature>
<feature type="site" description="Deprotonates C-terminal active site Cys" evidence="8">
    <location>
        <position position="18"/>
    </location>
</feature>
<keyword evidence="4 9" id="KW-1015">Disulfide bond</keyword>
<feature type="active site" description="Nucleophile" evidence="8">
    <location>
        <position position="24"/>
    </location>
</feature>
<sequence>MNQRFLNIIKSSKPVVVDFYADWCGPCKAVLPILKKVKEEVKGVRIVKVDVDRNPIIASHFKVHRIPTLIVFKNGEPIWTHEGAFCLEKLKSVLQETKVEK</sequence>
<proteinExistence type="inferred from homology"/>
<comment type="similarity">
    <text evidence="1 7">Belongs to the thioredoxin family.</text>
</comment>
<evidence type="ECO:0000259" key="10">
    <source>
        <dbReference type="PROSITE" id="PS51352"/>
    </source>
</evidence>
<dbReference type="GO" id="GO:0015035">
    <property type="term" value="F:protein-disulfide reductase activity"/>
    <property type="evidence" value="ECO:0007669"/>
    <property type="project" value="UniProtKB-UniRule"/>
</dbReference>
<evidence type="ECO:0000256" key="1">
    <source>
        <dbReference type="ARBA" id="ARBA00008987"/>
    </source>
</evidence>
<dbReference type="InterPro" id="IPR013766">
    <property type="entry name" value="Thioredoxin_domain"/>
</dbReference>
<dbReference type="EMBL" id="FQUM01000017">
    <property type="protein sequence ID" value="SHF98984.1"/>
    <property type="molecule type" value="Genomic_DNA"/>
</dbReference>
<keyword evidence="12" id="KW-1185">Reference proteome</keyword>
<name>A0A1M5G5P7_9BACT</name>
<evidence type="ECO:0000256" key="5">
    <source>
        <dbReference type="ARBA" id="ARBA00023284"/>
    </source>
</evidence>
<evidence type="ECO:0000256" key="9">
    <source>
        <dbReference type="PIRSR" id="PIRSR000077-4"/>
    </source>
</evidence>
<dbReference type="OrthoDB" id="9790390at2"/>
<keyword evidence="5 9" id="KW-0676">Redox-active center</keyword>
<dbReference type="CDD" id="cd02947">
    <property type="entry name" value="TRX_family"/>
    <property type="match status" value="1"/>
</dbReference>
<keyword evidence="2" id="KW-0813">Transport</keyword>
<dbReference type="PROSITE" id="PS51352">
    <property type="entry name" value="THIOREDOXIN_2"/>
    <property type="match status" value="1"/>
</dbReference>
<dbReference type="GO" id="GO:0045454">
    <property type="term" value="P:cell redox homeostasis"/>
    <property type="evidence" value="ECO:0007669"/>
    <property type="project" value="TreeGrafter"/>
</dbReference>
<dbReference type="PRINTS" id="PR00421">
    <property type="entry name" value="THIOREDOXIN"/>
</dbReference>
<evidence type="ECO:0000256" key="4">
    <source>
        <dbReference type="ARBA" id="ARBA00023157"/>
    </source>
</evidence>
<gene>
    <name evidence="11" type="ORF">SAMN05444274_11718</name>
</gene>
<evidence type="ECO:0000256" key="3">
    <source>
        <dbReference type="ARBA" id="ARBA00022982"/>
    </source>
</evidence>
<dbReference type="Proteomes" id="UP000184164">
    <property type="component" value="Unassembled WGS sequence"/>
</dbReference>